<evidence type="ECO:0000256" key="5">
    <source>
        <dbReference type="ARBA" id="ARBA00022989"/>
    </source>
</evidence>
<comment type="subcellular location">
    <subcellularLocation>
        <location evidence="1">Cell inner membrane</location>
        <topology evidence="1">Multi-pass membrane protein</topology>
    </subcellularLocation>
</comment>
<dbReference type="PIRSF" id="PIRSF006066">
    <property type="entry name" value="HI0050"/>
    <property type="match status" value="1"/>
</dbReference>
<evidence type="ECO:0000313" key="10">
    <source>
        <dbReference type="Proteomes" id="UP000197032"/>
    </source>
</evidence>
<accession>A0A1Z5HTF5</accession>
<comment type="caution">
    <text evidence="9">The sequence shown here is derived from an EMBL/GenBank/DDBJ whole genome shotgun (WGS) entry which is preliminary data.</text>
</comment>
<feature type="transmembrane region" description="Helical" evidence="7">
    <location>
        <begin position="170"/>
        <end position="192"/>
    </location>
</feature>
<dbReference type="AlphaFoldDB" id="A0A1Z5HTF5"/>
<protein>
    <submittedName>
        <fullName evidence="9">TRAP transporter, DctM subunit</fullName>
    </submittedName>
</protein>
<feature type="transmembrane region" description="Helical" evidence="7">
    <location>
        <begin position="134"/>
        <end position="158"/>
    </location>
</feature>
<evidence type="ECO:0000259" key="8">
    <source>
        <dbReference type="Pfam" id="PF06808"/>
    </source>
</evidence>
<dbReference type="PANTHER" id="PTHR33362:SF5">
    <property type="entry name" value="C4-DICARBOXYLATE TRAP TRANSPORTER LARGE PERMEASE PROTEIN DCTM"/>
    <property type="match status" value="1"/>
</dbReference>
<dbReference type="EMBL" id="BDGJ01000101">
    <property type="protein sequence ID" value="GAW92809.1"/>
    <property type="molecule type" value="Genomic_DNA"/>
</dbReference>
<keyword evidence="3" id="KW-0997">Cell inner membrane</keyword>
<dbReference type="GO" id="GO:0005886">
    <property type="term" value="C:plasma membrane"/>
    <property type="evidence" value="ECO:0007669"/>
    <property type="project" value="UniProtKB-SubCell"/>
</dbReference>
<feature type="transmembrane region" description="Helical" evidence="7">
    <location>
        <begin position="395"/>
        <end position="413"/>
    </location>
</feature>
<name>A0A1Z5HTF5_9FIRM</name>
<dbReference type="InterPro" id="IPR010656">
    <property type="entry name" value="DctM"/>
</dbReference>
<proteinExistence type="predicted"/>
<feature type="transmembrane region" description="Helical" evidence="7">
    <location>
        <begin position="93"/>
        <end position="122"/>
    </location>
</feature>
<dbReference type="OrthoDB" id="9772674at2"/>
<dbReference type="GO" id="GO:0022857">
    <property type="term" value="F:transmembrane transporter activity"/>
    <property type="evidence" value="ECO:0007669"/>
    <property type="project" value="TreeGrafter"/>
</dbReference>
<keyword evidence="10" id="KW-1185">Reference proteome</keyword>
<sequence>MVLTLFGAFVVLILLNVPIAFSLAVATTLIFIQQGNFALFMIPQRMFTSLDSFTLMAIPFFVFSGVLLSRGGVSKYLINWLRTLLGHTTGGLSVVAIAACMIFAAISGSSPATAAAIGSIVIPGMLEAGYDKRYSMGIVAAGGTLGILIPPSIALIIYGVVAEESIGKLFMAGVIPGILLGLILITAAVVIAKRKGFGKQRVCTWGERLEATKKAIWGAMLPVIILGSIYTGIATPTEAAAVSVVYALFVAIFVYKEITWKDIRPILVETASITSMIFMIIAGAMLFALLLTSEQVPQVVAQFIGENFASRWGFLIAVNIMFFIMGTFLEAVSIILITLPILLPVIKQLGIDPIHFAIIMTINMELAMITPPVGLNLFVVSGVAKEPLGEVVRGVLPFLIMMIVGLFIIMAFPKLSLYLPSLM</sequence>
<dbReference type="NCBIfam" id="TIGR00786">
    <property type="entry name" value="dctM"/>
    <property type="match status" value="1"/>
</dbReference>
<evidence type="ECO:0000256" key="3">
    <source>
        <dbReference type="ARBA" id="ARBA00022519"/>
    </source>
</evidence>
<keyword evidence="6 7" id="KW-0472">Membrane</keyword>
<keyword evidence="5 7" id="KW-1133">Transmembrane helix</keyword>
<evidence type="ECO:0000313" key="9">
    <source>
        <dbReference type="EMBL" id="GAW92809.1"/>
    </source>
</evidence>
<feature type="domain" description="TRAP C4-dicarboxylate transport system permease DctM subunit" evidence="8">
    <location>
        <begin position="6"/>
        <end position="415"/>
    </location>
</feature>
<evidence type="ECO:0000256" key="2">
    <source>
        <dbReference type="ARBA" id="ARBA00022475"/>
    </source>
</evidence>
<feature type="transmembrane region" description="Helical" evidence="7">
    <location>
        <begin position="354"/>
        <end position="375"/>
    </location>
</feature>
<gene>
    <name evidence="9" type="ORF">KKC1_19580</name>
</gene>
<reference evidence="10" key="1">
    <citation type="journal article" date="2017" name="Appl. Environ. Microbiol.">
        <title>Genomic analysis of Calderihabitans maritimus KKC1, a thermophilic hydrogenogenic carboxydotrophic bacterium isolated from marine sediment.</title>
        <authorList>
            <person name="Omae K."/>
            <person name="Yoneda Y."/>
            <person name="Fukuyama Y."/>
            <person name="Yoshida T."/>
            <person name="Sako Y."/>
        </authorList>
    </citation>
    <scope>NUCLEOTIDE SEQUENCE [LARGE SCALE GENOMIC DNA]</scope>
    <source>
        <strain evidence="10">KKC1</strain>
    </source>
</reference>
<dbReference type="Pfam" id="PF06808">
    <property type="entry name" value="DctM"/>
    <property type="match status" value="1"/>
</dbReference>
<evidence type="ECO:0000256" key="6">
    <source>
        <dbReference type="ARBA" id="ARBA00023136"/>
    </source>
</evidence>
<dbReference type="Proteomes" id="UP000197032">
    <property type="component" value="Unassembled WGS sequence"/>
</dbReference>
<dbReference type="PANTHER" id="PTHR33362">
    <property type="entry name" value="SIALIC ACID TRAP TRANSPORTER PERMEASE PROTEIN SIAT-RELATED"/>
    <property type="match status" value="1"/>
</dbReference>
<feature type="transmembrane region" description="Helical" evidence="7">
    <location>
        <begin position="215"/>
        <end position="233"/>
    </location>
</feature>
<feature type="transmembrane region" description="Helical" evidence="7">
    <location>
        <begin position="267"/>
        <end position="292"/>
    </location>
</feature>
<keyword evidence="2" id="KW-1003">Cell membrane</keyword>
<feature type="transmembrane region" description="Helical" evidence="7">
    <location>
        <begin position="53"/>
        <end position="73"/>
    </location>
</feature>
<evidence type="ECO:0000256" key="1">
    <source>
        <dbReference type="ARBA" id="ARBA00004429"/>
    </source>
</evidence>
<dbReference type="RefSeq" id="WP_088554076.1">
    <property type="nucleotide sequence ID" value="NZ_BDGJ01000101.1"/>
</dbReference>
<feature type="transmembrane region" description="Helical" evidence="7">
    <location>
        <begin position="312"/>
        <end position="342"/>
    </location>
</feature>
<feature type="transmembrane region" description="Helical" evidence="7">
    <location>
        <begin position="6"/>
        <end position="32"/>
    </location>
</feature>
<evidence type="ECO:0000256" key="4">
    <source>
        <dbReference type="ARBA" id="ARBA00022692"/>
    </source>
</evidence>
<dbReference type="InterPro" id="IPR004681">
    <property type="entry name" value="TRAP_DctM"/>
</dbReference>
<evidence type="ECO:0000256" key="7">
    <source>
        <dbReference type="SAM" id="Phobius"/>
    </source>
</evidence>
<organism evidence="9 10">
    <name type="scientific">Calderihabitans maritimus</name>
    <dbReference type="NCBI Taxonomy" id="1246530"/>
    <lineage>
        <taxon>Bacteria</taxon>
        <taxon>Bacillati</taxon>
        <taxon>Bacillota</taxon>
        <taxon>Clostridia</taxon>
        <taxon>Neomoorellales</taxon>
        <taxon>Calderihabitantaceae</taxon>
        <taxon>Calderihabitans</taxon>
    </lineage>
</organism>
<keyword evidence="4 7" id="KW-0812">Transmembrane</keyword>